<protein>
    <submittedName>
        <fullName evidence="3">NifU-like protein</fullName>
    </submittedName>
</protein>
<feature type="region of interest" description="Disordered" evidence="1">
    <location>
        <begin position="157"/>
        <end position="186"/>
    </location>
</feature>
<dbReference type="Pfam" id="PF01592">
    <property type="entry name" value="NifU_N"/>
    <property type="match status" value="1"/>
</dbReference>
<evidence type="ECO:0000256" key="1">
    <source>
        <dbReference type="SAM" id="MobiDB-lite"/>
    </source>
</evidence>
<dbReference type="Gene3D" id="3.90.1010.10">
    <property type="match status" value="1"/>
</dbReference>
<organism evidence="3 4">
    <name type="scientific">Allorhodopirellula solitaria</name>
    <dbReference type="NCBI Taxonomy" id="2527987"/>
    <lineage>
        <taxon>Bacteria</taxon>
        <taxon>Pseudomonadati</taxon>
        <taxon>Planctomycetota</taxon>
        <taxon>Planctomycetia</taxon>
        <taxon>Pirellulales</taxon>
        <taxon>Pirellulaceae</taxon>
        <taxon>Allorhodopirellula</taxon>
    </lineage>
</organism>
<dbReference type="InterPro" id="IPR002871">
    <property type="entry name" value="NIF_FeS_clus_asmbl_NifU_N"/>
</dbReference>
<dbReference type="PANTHER" id="PTHR10093">
    <property type="entry name" value="IRON-SULFUR CLUSTER ASSEMBLY ENZYME NIFU HOMOLOG"/>
    <property type="match status" value="1"/>
</dbReference>
<evidence type="ECO:0000313" key="4">
    <source>
        <dbReference type="Proteomes" id="UP000318053"/>
    </source>
</evidence>
<keyword evidence="4" id="KW-1185">Reference proteome</keyword>
<dbReference type="NCBIfam" id="TIGR01994">
    <property type="entry name" value="SUF_scaf_2"/>
    <property type="match status" value="1"/>
</dbReference>
<dbReference type="Proteomes" id="UP000318053">
    <property type="component" value="Unassembled WGS sequence"/>
</dbReference>
<dbReference type="GO" id="GO:0051536">
    <property type="term" value="F:iron-sulfur cluster binding"/>
    <property type="evidence" value="ECO:0007669"/>
    <property type="project" value="InterPro"/>
</dbReference>
<name>A0A5C5X0A6_9BACT</name>
<feature type="domain" description="NIF system FeS cluster assembly NifU N-terminal" evidence="2">
    <location>
        <begin position="38"/>
        <end position="153"/>
    </location>
</feature>
<evidence type="ECO:0000313" key="3">
    <source>
        <dbReference type="EMBL" id="TWT56574.1"/>
    </source>
</evidence>
<dbReference type="GO" id="GO:0005506">
    <property type="term" value="F:iron ion binding"/>
    <property type="evidence" value="ECO:0007669"/>
    <property type="project" value="InterPro"/>
</dbReference>
<dbReference type="AlphaFoldDB" id="A0A5C5X0A6"/>
<accession>A0A5C5X0A6</accession>
<gene>
    <name evidence="3" type="primary">nifU</name>
    <name evidence="3" type="ORF">CA85_41070</name>
</gene>
<evidence type="ECO:0000259" key="2">
    <source>
        <dbReference type="Pfam" id="PF01592"/>
    </source>
</evidence>
<comment type="caution">
    <text evidence="3">The sequence shown here is derived from an EMBL/GenBank/DDBJ whole genome shotgun (WGS) entry which is preliminary data.</text>
</comment>
<proteinExistence type="predicted"/>
<sequence length="186" mass="20568">MMTKTQALRAPVAYFSTPFYVSTPMAHPQDNPDDQDIYQENVLDHYEDPYNRGALATATHAHDGKNPLCGDKIHIDLQLDDQGRVAQAWFEGDGCVISQASASMLLEELEGKSIDEIQSFSAENMLQLFGPRLTPNRQKCCLLSWKVLQGALKRPVGTDADPIVTENDEEIETDPSFGGPSLGEEQ</sequence>
<reference evidence="3 4" key="1">
    <citation type="submission" date="2019-02" db="EMBL/GenBank/DDBJ databases">
        <title>Deep-cultivation of Planctomycetes and their phenomic and genomic characterization uncovers novel biology.</title>
        <authorList>
            <person name="Wiegand S."/>
            <person name="Jogler M."/>
            <person name="Boedeker C."/>
            <person name="Pinto D."/>
            <person name="Vollmers J."/>
            <person name="Rivas-Marin E."/>
            <person name="Kohn T."/>
            <person name="Peeters S.H."/>
            <person name="Heuer A."/>
            <person name="Rast P."/>
            <person name="Oberbeckmann S."/>
            <person name="Bunk B."/>
            <person name="Jeske O."/>
            <person name="Meyerdierks A."/>
            <person name="Storesund J.E."/>
            <person name="Kallscheuer N."/>
            <person name="Luecker S."/>
            <person name="Lage O.M."/>
            <person name="Pohl T."/>
            <person name="Merkel B.J."/>
            <person name="Hornburger P."/>
            <person name="Mueller R.-W."/>
            <person name="Bruemmer F."/>
            <person name="Labrenz M."/>
            <person name="Spormann A.M."/>
            <person name="Op Den Camp H."/>
            <person name="Overmann J."/>
            <person name="Amann R."/>
            <person name="Jetten M.S.M."/>
            <person name="Mascher T."/>
            <person name="Medema M.H."/>
            <person name="Devos D.P."/>
            <person name="Kaster A.-K."/>
            <person name="Ovreas L."/>
            <person name="Rohde M."/>
            <person name="Galperin M.Y."/>
            <person name="Jogler C."/>
        </authorList>
    </citation>
    <scope>NUCLEOTIDE SEQUENCE [LARGE SCALE GENOMIC DNA]</scope>
    <source>
        <strain evidence="3 4">CA85</strain>
    </source>
</reference>
<dbReference type="CDD" id="cd06664">
    <property type="entry name" value="IscU_like"/>
    <property type="match status" value="1"/>
</dbReference>
<dbReference type="GO" id="GO:0016226">
    <property type="term" value="P:iron-sulfur cluster assembly"/>
    <property type="evidence" value="ECO:0007669"/>
    <property type="project" value="InterPro"/>
</dbReference>
<dbReference type="SUPFAM" id="SSF82649">
    <property type="entry name" value="SufE/NifU"/>
    <property type="match status" value="1"/>
</dbReference>
<dbReference type="EMBL" id="SJPK01000012">
    <property type="protein sequence ID" value="TWT56574.1"/>
    <property type="molecule type" value="Genomic_DNA"/>
</dbReference>